<name>M5DMF0_9GAMM</name>
<evidence type="ECO:0000313" key="10">
    <source>
        <dbReference type="Proteomes" id="UP000011866"/>
    </source>
</evidence>
<dbReference type="PROSITE" id="PS51459">
    <property type="entry name" value="FIDO"/>
    <property type="match status" value="1"/>
</dbReference>
<evidence type="ECO:0000313" key="9">
    <source>
        <dbReference type="EMBL" id="CCU70501.1"/>
    </source>
</evidence>
<sequence length="205" mass="23454">MEAYSQYDLSEHDPYLINNSSCLKNLLGHTNTTSLNEAERRITQQTLAQLIASPVQPSFDLKHLAEIHRRIFRHVYPFAGELRKVEIGKGNKLFLPYALIHREAAACFSQLMTENYLRGLDANTFGQRAGFYLGWINKIHAFREGNGRTQRVFIDQLASQNDYFIEWSSISGQAMADASRSARTIDVSARDLGRLLSMNIVKREW</sequence>
<reference evidence="9 10" key="1">
    <citation type="journal article" date="2013" name="Genome Announc.">
        <title>Genome Sequence of Thalassolituus oleivorans MIL-1 (DSM 14913T).</title>
        <authorList>
            <person name="Golyshin P.N."/>
            <person name="Werner J."/>
            <person name="Chernikova T.N."/>
            <person name="Tran H."/>
            <person name="Ferrer M."/>
            <person name="Yakimov M.M."/>
            <person name="Teeling H."/>
            <person name="Golyshina O.V."/>
        </authorList>
    </citation>
    <scope>NUCLEOTIDE SEQUENCE [LARGE SCALE GENOMIC DNA]</scope>
    <source>
        <strain evidence="9 10">MIL-1</strain>
    </source>
</reference>
<keyword evidence="1" id="KW-0808">Transferase</keyword>
<feature type="domain" description="Fido" evidence="8">
    <location>
        <begin position="59"/>
        <end position="198"/>
    </location>
</feature>
<dbReference type="InterPro" id="IPR003812">
    <property type="entry name" value="Fido"/>
</dbReference>
<evidence type="ECO:0000256" key="1">
    <source>
        <dbReference type="ARBA" id="ARBA00022679"/>
    </source>
</evidence>
<dbReference type="InterPro" id="IPR036597">
    <property type="entry name" value="Fido-like_dom_sf"/>
</dbReference>
<dbReference type="SUPFAM" id="SSF140931">
    <property type="entry name" value="Fic-like"/>
    <property type="match status" value="1"/>
</dbReference>
<comment type="catalytic activity">
    <reaction evidence="7">
        <text>L-tyrosyl-[protein] + ATP = O-(5'-adenylyl)-L-tyrosyl-[protein] + diphosphate</text>
        <dbReference type="Rhea" id="RHEA:54288"/>
        <dbReference type="Rhea" id="RHEA-COMP:10136"/>
        <dbReference type="Rhea" id="RHEA-COMP:13846"/>
        <dbReference type="ChEBI" id="CHEBI:30616"/>
        <dbReference type="ChEBI" id="CHEBI:33019"/>
        <dbReference type="ChEBI" id="CHEBI:46858"/>
        <dbReference type="ChEBI" id="CHEBI:83624"/>
        <dbReference type="EC" id="2.7.7.108"/>
    </reaction>
</comment>
<dbReference type="PANTHER" id="PTHR39560:SF1">
    <property type="entry name" value="PROTEIN ADENYLYLTRANSFERASE FIC-RELATED"/>
    <property type="match status" value="1"/>
</dbReference>
<dbReference type="PANTHER" id="PTHR39560">
    <property type="entry name" value="PROTEIN ADENYLYLTRANSFERASE FIC-RELATED"/>
    <property type="match status" value="1"/>
</dbReference>
<proteinExistence type="predicted"/>
<keyword evidence="4" id="KW-0067">ATP-binding</keyword>
<keyword evidence="3" id="KW-0547">Nucleotide-binding</keyword>
<dbReference type="eggNOG" id="COG2184">
    <property type="taxonomic scope" value="Bacteria"/>
</dbReference>
<evidence type="ECO:0000256" key="3">
    <source>
        <dbReference type="ARBA" id="ARBA00022741"/>
    </source>
</evidence>
<dbReference type="STRING" id="187493.CN03_00830"/>
<dbReference type="GO" id="GO:0051302">
    <property type="term" value="P:regulation of cell division"/>
    <property type="evidence" value="ECO:0007669"/>
    <property type="project" value="TreeGrafter"/>
</dbReference>
<dbReference type="Proteomes" id="UP000011866">
    <property type="component" value="Chromosome"/>
</dbReference>
<evidence type="ECO:0000256" key="4">
    <source>
        <dbReference type="ARBA" id="ARBA00022840"/>
    </source>
</evidence>
<gene>
    <name evidence="9" type="ORF">TOL_0052</name>
</gene>
<dbReference type="HOGENOM" id="CLU_080158_0_2_6"/>
<dbReference type="Gene3D" id="1.10.3290.10">
    <property type="entry name" value="Fido-like domain"/>
    <property type="match status" value="1"/>
</dbReference>
<accession>M5DMF0</accession>
<dbReference type="Pfam" id="PF02661">
    <property type="entry name" value="Fic"/>
    <property type="match status" value="1"/>
</dbReference>
<keyword evidence="10" id="KW-1185">Reference proteome</keyword>
<dbReference type="EC" id="2.7.7.108" evidence="5"/>
<evidence type="ECO:0000256" key="2">
    <source>
        <dbReference type="ARBA" id="ARBA00022695"/>
    </source>
</evidence>
<keyword evidence="2" id="KW-0548">Nucleotidyltransferase</keyword>
<dbReference type="KEGG" id="tol:TOL_0052"/>
<evidence type="ECO:0000256" key="7">
    <source>
        <dbReference type="ARBA" id="ARBA00048696"/>
    </source>
</evidence>
<comment type="catalytic activity">
    <reaction evidence="6">
        <text>L-threonyl-[protein] + ATP = 3-O-(5'-adenylyl)-L-threonyl-[protein] + diphosphate</text>
        <dbReference type="Rhea" id="RHEA:54292"/>
        <dbReference type="Rhea" id="RHEA-COMP:11060"/>
        <dbReference type="Rhea" id="RHEA-COMP:13847"/>
        <dbReference type="ChEBI" id="CHEBI:30013"/>
        <dbReference type="ChEBI" id="CHEBI:30616"/>
        <dbReference type="ChEBI" id="CHEBI:33019"/>
        <dbReference type="ChEBI" id="CHEBI:138113"/>
        <dbReference type="EC" id="2.7.7.108"/>
    </reaction>
</comment>
<dbReference type="GO" id="GO:0005524">
    <property type="term" value="F:ATP binding"/>
    <property type="evidence" value="ECO:0007669"/>
    <property type="project" value="UniProtKB-KW"/>
</dbReference>
<evidence type="ECO:0000259" key="8">
    <source>
        <dbReference type="PROSITE" id="PS51459"/>
    </source>
</evidence>
<dbReference type="RefSeq" id="WP_015485246.1">
    <property type="nucleotide sequence ID" value="NC_020888.1"/>
</dbReference>
<evidence type="ECO:0000256" key="5">
    <source>
        <dbReference type="ARBA" id="ARBA00034531"/>
    </source>
</evidence>
<dbReference type="GO" id="GO:0070733">
    <property type="term" value="F:AMPylase activity"/>
    <property type="evidence" value="ECO:0007669"/>
    <property type="project" value="UniProtKB-EC"/>
</dbReference>
<dbReference type="EMBL" id="HF680312">
    <property type="protein sequence ID" value="CCU70501.1"/>
    <property type="molecule type" value="Genomic_DNA"/>
</dbReference>
<evidence type="ECO:0000256" key="6">
    <source>
        <dbReference type="ARBA" id="ARBA00047939"/>
    </source>
</evidence>
<dbReference type="AlphaFoldDB" id="M5DMF0"/>
<dbReference type="GeneID" id="79175076"/>
<organism evidence="9 10">
    <name type="scientific">Thalassolituus oleivorans MIL-1</name>
    <dbReference type="NCBI Taxonomy" id="1298593"/>
    <lineage>
        <taxon>Bacteria</taxon>
        <taxon>Pseudomonadati</taxon>
        <taxon>Pseudomonadota</taxon>
        <taxon>Gammaproteobacteria</taxon>
        <taxon>Oceanospirillales</taxon>
        <taxon>Oceanospirillaceae</taxon>
        <taxon>Thalassolituus</taxon>
    </lineage>
</organism>
<protein>
    <recommendedName>
        <fullName evidence="5">protein adenylyltransferase</fullName>
        <ecNumber evidence="5">2.7.7.108</ecNumber>
    </recommendedName>
</protein>